<proteinExistence type="inferred from homology"/>
<dbReference type="Gene3D" id="3.40.50.1360">
    <property type="match status" value="1"/>
</dbReference>
<dbReference type="InterPro" id="IPR039104">
    <property type="entry name" value="6PGL"/>
</dbReference>
<dbReference type="SUPFAM" id="SSF100950">
    <property type="entry name" value="NagB/RpiA/CoA transferase-like"/>
    <property type="match status" value="1"/>
</dbReference>
<dbReference type="GO" id="GO:0005975">
    <property type="term" value="P:carbohydrate metabolic process"/>
    <property type="evidence" value="ECO:0007669"/>
    <property type="project" value="InterPro"/>
</dbReference>
<accession>A0A6J6JRV1</accession>
<dbReference type="InterPro" id="IPR006148">
    <property type="entry name" value="Glc/Gal-6P_isomerase"/>
</dbReference>
<dbReference type="GO" id="GO:0006098">
    <property type="term" value="P:pentose-phosphate shunt"/>
    <property type="evidence" value="ECO:0007669"/>
    <property type="project" value="InterPro"/>
</dbReference>
<comment type="similarity">
    <text evidence="1">Belongs to the glucosamine/galactosamine-6-phosphate isomerase family. 6-phosphogluconolactonase subfamily.</text>
</comment>
<feature type="domain" description="Glucosamine/galactosamine-6-phosphate isomerase" evidence="2">
    <location>
        <begin position="22"/>
        <end position="228"/>
    </location>
</feature>
<name>A0A6J6JRV1_9ZZZZ</name>
<dbReference type="AlphaFoldDB" id="A0A6J6JRV1"/>
<dbReference type="PANTHER" id="PTHR11054:SF0">
    <property type="entry name" value="6-PHOSPHOGLUCONOLACTONASE"/>
    <property type="match status" value="1"/>
</dbReference>
<protein>
    <submittedName>
        <fullName evidence="3">Unannotated protein</fullName>
    </submittedName>
</protein>
<dbReference type="Pfam" id="PF01182">
    <property type="entry name" value="Glucosamine_iso"/>
    <property type="match status" value="1"/>
</dbReference>
<dbReference type="InterPro" id="IPR005900">
    <property type="entry name" value="6-phosphogluconolactonase_DevB"/>
</dbReference>
<organism evidence="3">
    <name type="scientific">freshwater metagenome</name>
    <dbReference type="NCBI Taxonomy" id="449393"/>
    <lineage>
        <taxon>unclassified sequences</taxon>
        <taxon>metagenomes</taxon>
        <taxon>ecological metagenomes</taxon>
    </lineage>
</organism>
<evidence type="ECO:0000259" key="2">
    <source>
        <dbReference type="Pfam" id="PF01182"/>
    </source>
</evidence>
<sequence length="242" mass="26521">MSDELESIDDFEDDLDLTLYADQAELLREVTSQLIEVIETGLRINGVFHLALTGGTLGSDLTRALVTDWNSHPEAYQGLHIWWSDERFVNRASAEQNSSPVLNSVTNENVTIHMLRASDEVENIDLAVEDYLAQLGENFMDLTILGLGPDGHIASLFPGAAHIDRLEKVIAINNSPKPPTVRATFTLSMINTSTLVWIIAAGASKADAVTKIIEGDLSIPASYVRAADHTRLIVDTDAFFTE</sequence>
<dbReference type="PANTHER" id="PTHR11054">
    <property type="entry name" value="6-PHOSPHOGLUCONOLACTONASE"/>
    <property type="match status" value="1"/>
</dbReference>
<gene>
    <name evidence="3" type="ORF">UFOPK2155_00388</name>
</gene>
<evidence type="ECO:0000256" key="1">
    <source>
        <dbReference type="ARBA" id="ARBA00010662"/>
    </source>
</evidence>
<dbReference type="GO" id="GO:0017057">
    <property type="term" value="F:6-phosphogluconolactonase activity"/>
    <property type="evidence" value="ECO:0007669"/>
    <property type="project" value="InterPro"/>
</dbReference>
<dbReference type="NCBIfam" id="TIGR01198">
    <property type="entry name" value="pgl"/>
    <property type="match status" value="1"/>
</dbReference>
<evidence type="ECO:0000313" key="3">
    <source>
        <dbReference type="EMBL" id="CAB4639085.1"/>
    </source>
</evidence>
<dbReference type="InterPro" id="IPR037171">
    <property type="entry name" value="NagB/RpiA_transferase-like"/>
</dbReference>
<reference evidence="3" key="1">
    <citation type="submission" date="2020-05" db="EMBL/GenBank/DDBJ databases">
        <authorList>
            <person name="Chiriac C."/>
            <person name="Salcher M."/>
            <person name="Ghai R."/>
            <person name="Kavagutti S V."/>
        </authorList>
    </citation>
    <scope>NUCLEOTIDE SEQUENCE</scope>
</reference>
<dbReference type="EMBL" id="CAEZVX010000033">
    <property type="protein sequence ID" value="CAB4639085.1"/>
    <property type="molecule type" value="Genomic_DNA"/>
</dbReference>